<sequence length="244" mass="27542">MCGRSDMSDQLDYSKYFPHFDDPILAGIAILIMFLVGLTAGMLIYKNKMTKISKVVLLLGSIVFGGILFGGFPNIIFLTGLTFLILGISLFFSRVFCGYVCPLGACQELISMVRFKAVINFDQEIKKSNNTYIRLGFFVFFIIFVLILGFEALTPLNPLNGFLLLWFPLNLLHLIAFVILIIILFISLFVYRPFCRYICPFGLIASLIGRFSIIKIRRTESCIDCGLCEKICPTLEGFRKSKKG</sequence>
<dbReference type="InterPro" id="IPR017900">
    <property type="entry name" value="4Fe4S_Fe_S_CS"/>
</dbReference>
<organism evidence="9">
    <name type="scientific">marine sediment metagenome</name>
    <dbReference type="NCBI Taxonomy" id="412755"/>
    <lineage>
        <taxon>unclassified sequences</taxon>
        <taxon>metagenomes</taxon>
        <taxon>ecological metagenomes</taxon>
    </lineage>
</organism>
<reference evidence="9" key="1">
    <citation type="journal article" date="2014" name="Front. Microbiol.">
        <title>High frequency of phylogenetically diverse reductive dehalogenase-homologous genes in deep subseafloor sedimentary metagenomes.</title>
        <authorList>
            <person name="Kawai M."/>
            <person name="Futagami T."/>
            <person name="Toyoda A."/>
            <person name="Takaki Y."/>
            <person name="Nishi S."/>
            <person name="Hori S."/>
            <person name="Arai W."/>
            <person name="Tsubouchi T."/>
            <person name="Morono Y."/>
            <person name="Uchiyama I."/>
            <person name="Ito T."/>
            <person name="Fujiyama A."/>
            <person name="Inagaki F."/>
            <person name="Takami H."/>
        </authorList>
    </citation>
    <scope>NUCLEOTIDE SEQUENCE</scope>
    <source>
        <strain evidence="9">Expedition CK06-06</strain>
    </source>
</reference>
<dbReference type="SUPFAM" id="SSF54862">
    <property type="entry name" value="4Fe-4S ferredoxins"/>
    <property type="match status" value="1"/>
</dbReference>
<keyword evidence="2" id="KW-0004">4Fe-4S</keyword>
<dbReference type="PROSITE" id="PS51379">
    <property type="entry name" value="4FE4S_FER_2"/>
    <property type="match status" value="1"/>
</dbReference>
<feature type="domain" description="4Fe-4S ferredoxin-type" evidence="8">
    <location>
        <begin position="212"/>
        <end position="243"/>
    </location>
</feature>
<gene>
    <name evidence="9" type="ORF">S01H4_04846</name>
</gene>
<evidence type="ECO:0000256" key="3">
    <source>
        <dbReference type="ARBA" id="ARBA00022723"/>
    </source>
</evidence>
<keyword evidence="4" id="KW-0249">Electron transport</keyword>
<feature type="transmembrane region" description="Helical" evidence="7">
    <location>
        <begin position="83"/>
        <end position="110"/>
    </location>
</feature>
<dbReference type="InterPro" id="IPR017896">
    <property type="entry name" value="4Fe4S_Fe-S-bd"/>
</dbReference>
<evidence type="ECO:0000256" key="2">
    <source>
        <dbReference type="ARBA" id="ARBA00022485"/>
    </source>
</evidence>
<dbReference type="AlphaFoldDB" id="X0ZCT6"/>
<evidence type="ECO:0000256" key="5">
    <source>
        <dbReference type="ARBA" id="ARBA00023004"/>
    </source>
</evidence>
<keyword evidence="7" id="KW-0472">Membrane</keyword>
<evidence type="ECO:0000259" key="8">
    <source>
        <dbReference type="PROSITE" id="PS51379"/>
    </source>
</evidence>
<evidence type="ECO:0000256" key="4">
    <source>
        <dbReference type="ARBA" id="ARBA00022982"/>
    </source>
</evidence>
<dbReference type="PANTHER" id="PTHR30176">
    <property type="entry name" value="FERREDOXIN-TYPE PROTEIN NAPH"/>
    <property type="match status" value="1"/>
</dbReference>
<feature type="transmembrane region" description="Helical" evidence="7">
    <location>
        <begin position="170"/>
        <end position="191"/>
    </location>
</feature>
<dbReference type="GO" id="GO:0046872">
    <property type="term" value="F:metal ion binding"/>
    <property type="evidence" value="ECO:0007669"/>
    <property type="project" value="UniProtKB-KW"/>
</dbReference>
<accession>X0ZCT6</accession>
<feature type="transmembrane region" description="Helical" evidence="7">
    <location>
        <begin position="24"/>
        <end position="44"/>
    </location>
</feature>
<dbReference type="InterPro" id="IPR051684">
    <property type="entry name" value="Electron_Trans/Redox"/>
</dbReference>
<dbReference type="PROSITE" id="PS00198">
    <property type="entry name" value="4FE4S_FER_1"/>
    <property type="match status" value="1"/>
</dbReference>
<dbReference type="GO" id="GO:0005886">
    <property type="term" value="C:plasma membrane"/>
    <property type="evidence" value="ECO:0007669"/>
    <property type="project" value="TreeGrafter"/>
</dbReference>
<evidence type="ECO:0000313" key="9">
    <source>
        <dbReference type="EMBL" id="GAG67074.1"/>
    </source>
</evidence>
<keyword evidence="1" id="KW-0813">Transport</keyword>
<comment type="caution">
    <text evidence="9">The sequence shown here is derived from an EMBL/GenBank/DDBJ whole genome shotgun (WGS) entry which is preliminary data.</text>
</comment>
<evidence type="ECO:0000256" key="1">
    <source>
        <dbReference type="ARBA" id="ARBA00022448"/>
    </source>
</evidence>
<protein>
    <recommendedName>
        <fullName evidence="8">4Fe-4S ferredoxin-type domain-containing protein</fullName>
    </recommendedName>
</protein>
<dbReference type="Pfam" id="PF00037">
    <property type="entry name" value="Fer4"/>
    <property type="match status" value="1"/>
</dbReference>
<dbReference type="PANTHER" id="PTHR30176:SF3">
    <property type="entry name" value="FERREDOXIN-TYPE PROTEIN NAPH"/>
    <property type="match status" value="1"/>
</dbReference>
<evidence type="ECO:0000256" key="7">
    <source>
        <dbReference type="SAM" id="Phobius"/>
    </source>
</evidence>
<feature type="transmembrane region" description="Helical" evidence="7">
    <location>
        <begin position="131"/>
        <end position="150"/>
    </location>
</feature>
<keyword evidence="5" id="KW-0408">Iron</keyword>
<keyword evidence="6" id="KW-0411">Iron-sulfur</keyword>
<keyword evidence="7" id="KW-1133">Transmembrane helix</keyword>
<dbReference type="GO" id="GO:0051539">
    <property type="term" value="F:4 iron, 4 sulfur cluster binding"/>
    <property type="evidence" value="ECO:0007669"/>
    <property type="project" value="UniProtKB-KW"/>
</dbReference>
<keyword evidence="7" id="KW-0812">Transmembrane</keyword>
<feature type="non-terminal residue" evidence="9">
    <location>
        <position position="244"/>
    </location>
</feature>
<evidence type="ECO:0000256" key="6">
    <source>
        <dbReference type="ARBA" id="ARBA00023014"/>
    </source>
</evidence>
<dbReference type="Pfam" id="PF12801">
    <property type="entry name" value="Fer4_5"/>
    <property type="match status" value="2"/>
</dbReference>
<name>X0ZCT6_9ZZZZ</name>
<feature type="transmembrane region" description="Helical" evidence="7">
    <location>
        <begin position="56"/>
        <end position="77"/>
    </location>
</feature>
<proteinExistence type="predicted"/>
<dbReference type="Gene3D" id="3.30.70.20">
    <property type="match status" value="1"/>
</dbReference>
<dbReference type="EMBL" id="BART01001339">
    <property type="protein sequence ID" value="GAG67074.1"/>
    <property type="molecule type" value="Genomic_DNA"/>
</dbReference>
<keyword evidence="3" id="KW-0479">Metal-binding</keyword>